<keyword evidence="3" id="KW-1185">Reference proteome</keyword>
<dbReference type="AlphaFoldDB" id="A0A6B8M531"/>
<proteinExistence type="predicted"/>
<keyword evidence="1" id="KW-1133">Transmembrane helix</keyword>
<feature type="transmembrane region" description="Helical" evidence="1">
    <location>
        <begin position="12"/>
        <end position="35"/>
    </location>
</feature>
<dbReference type="EMBL" id="CP044331">
    <property type="protein sequence ID" value="QGM97445.1"/>
    <property type="molecule type" value="Genomic_DNA"/>
</dbReference>
<evidence type="ECO:0000256" key="1">
    <source>
        <dbReference type="SAM" id="Phobius"/>
    </source>
</evidence>
<gene>
    <name evidence="2" type="ORF">F7D14_08180</name>
</gene>
<sequence length="241" mass="25140">MNETLLVEGRAAFANVVEAVGPLVAAFLAFQFFWLKLPRKEVVDVLIGTAMASVGLLLFLVGMEIGFLPFGRAIGTSFGALNQPVFFVVAGAVLGFLTAWGEPAVRVLADQVEEASNGSIHKSMVLSAICIGVALCVGLGIVRILVGIPLLYLLAPGYLLVIAMMWRSDQEFVAIAVDAGGVATGPLANTFLLALAMGASVSMGDQDPIAHGLGLVALISLAPIISVMTLGFLVRGTKDRE</sequence>
<dbReference type="InterPro" id="IPR011435">
    <property type="entry name" value="UmpAB"/>
</dbReference>
<feature type="transmembrane region" description="Helical" evidence="1">
    <location>
        <begin position="209"/>
        <end position="234"/>
    </location>
</feature>
<dbReference type="Proteomes" id="UP000422569">
    <property type="component" value="Chromosome"/>
</dbReference>
<reference evidence="2 3" key="1">
    <citation type="submission" date="2019-09" db="EMBL/GenBank/DDBJ databases">
        <title>Isolation and complete genome sequencing of Methylocystis species.</title>
        <authorList>
            <person name="Rumah B.L."/>
            <person name="Stead C.E."/>
            <person name="Stevens B.C."/>
            <person name="Minton N.P."/>
            <person name="Grosse-Honebrink A."/>
            <person name="Zhang Y."/>
        </authorList>
    </citation>
    <scope>NUCLEOTIDE SEQUENCE [LARGE SCALE GENOMIC DNA]</scope>
    <source>
        <strain evidence="2 3">BRCS2</strain>
    </source>
</reference>
<keyword evidence="1" id="KW-0812">Transmembrane</keyword>
<evidence type="ECO:0000313" key="3">
    <source>
        <dbReference type="Proteomes" id="UP000422569"/>
    </source>
</evidence>
<feature type="transmembrane region" description="Helical" evidence="1">
    <location>
        <begin position="148"/>
        <end position="166"/>
    </location>
</feature>
<protein>
    <submittedName>
        <fullName evidence="2">DUF1538 domain-containing protein</fullName>
    </submittedName>
</protein>
<organism evidence="2 3">
    <name type="scientific">Methylocystis parvus</name>
    <dbReference type="NCBI Taxonomy" id="134"/>
    <lineage>
        <taxon>Bacteria</taxon>
        <taxon>Pseudomonadati</taxon>
        <taxon>Pseudomonadota</taxon>
        <taxon>Alphaproteobacteria</taxon>
        <taxon>Hyphomicrobiales</taxon>
        <taxon>Methylocystaceae</taxon>
        <taxon>Methylocystis</taxon>
    </lineage>
</organism>
<feature type="transmembrane region" description="Helical" evidence="1">
    <location>
        <begin position="42"/>
        <end position="63"/>
    </location>
</feature>
<keyword evidence="1" id="KW-0472">Membrane</keyword>
<feature type="transmembrane region" description="Helical" evidence="1">
    <location>
        <begin position="83"/>
        <end position="102"/>
    </location>
</feature>
<accession>A0A6B8M531</accession>
<name>A0A6B8M531_9HYPH</name>
<feature type="transmembrane region" description="Helical" evidence="1">
    <location>
        <begin position="123"/>
        <end position="142"/>
    </location>
</feature>
<dbReference type="KEGG" id="mpar:F7D14_08180"/>
<dbReference type="RefSeq" id="WP_016920796.1">
    <property type="nucleotide sequence ID" value="NZ_CP044331.1"/>
</dbReference>
<evidence type="ECO:0000313" key="2">
    <source>
        <dbReference type="EMBL" id="QGM97445.1"/>
    </source>
</evidence>
<dbReference type="Pfam" id="PF07556">
    <property type="entry name" value="DUF1538"/>
    <property type="match status" value="1"/>
</dbReference>